<dbReference type="EC" id="1.1.1.286" evidence="14"/>
<evidence type="ECO:0000256" key="10">
    <source>
        <dbReference type="ARBA" id="ARBA00051094"/>
    </source>
</evidence>
<dbReference type="GO" id="GO:0000287">
    <property type="term" value="F:magnesium ion binding"/>
    <property type="evidence" value="ECO:0007669"/>
    <property type="project" value="InterPro"/>
</dbReference>
<evidence type="ECO:0000313" key="18">
    <source>
        <dbReference type="EMBL" id="GEM88951.1"/>
    </source>
</evidence>
<evidence type="ECO:0000256" key="14">
    <source>
        <dbReference type="ARBA" id="ARBA00066849"/>
    </source>
</evidence>
<sequence>MEKRVYKITLIEGDGIGHEVIPAARTVLEATGLSFVFDEAEAGWETFERIGTSVPEETVEKIERSDATLFGAATSPTKKVEGFFGAIRYLRRRLDLFANVRPAKYHPVPGATPGTDLIVVRENTEGLYVEQERRYARGRVAIADRVITYDASYRIVEFALELAERRRGQLALVHKANVLPLSDGLFLEAAYDAAKRHPTVEIEEVIVDACAMRLVRDPSQFDVLVMENLFGDIISDLTAGLVGGLGIAPSGNIGERAAIFEPVHGSAPDIAGKGIANPTATILSAAMMLDHLGEARVARVIEEAVDRVLEAGPRTPDLGGKATTQEFAEAVAAKTQELLSA</sequence>
<comment type="subunit">
    <text evidence="13">Homotetramer. Dimer of dimers. The homotetramer can transiently dissociate into homodimers.</text>
</comment>
<dbReference type="OrthoDB" id="9806254at2"/>
<evidence type="ECO:0000256" key="16">
    <source>
        <dbReference type="ARBA" id="ARBA00076472"/>
    </source>
</evidence>
<dbReference type="SUPFAM" id="SSF53659">
    <property type="entry name" value="Isocitrate/Isopropylmalate dehydrogenase-like"/>
    <property type="match status" value="1"/>
</dbReference>
<dbReference type="FunFam" id="3.40.718.10:FF:000019">
    <property type="entry name" value="Homoisocitrate dehydrogenase"/>
    <property type="match status" value="1"/>
</dbReference>
<dbReference type="InterPro" id="IPR024084">
    <property type="entry name" value="IsoPropMal-DH-like_dom"/>
</dbReference>
<evidence type="ECO:0000256" key="15">
    <source>
        <dbReference type="ARBA" id="ARBA00071278"/>
    </source>
</evidence>
<feature type="domain" description="Isopropylmalate dehydrogenase-like" evidence="17">
    <location>
        <begin position="7"/>
        <end position="331"/>
    </location>
</feature>
<keyword evidence="5" id="KW-0460">Magnesium</keyword>
<evidence type="ECO:0000259" key="17">
    <source>
        <dbReference type="SMART" id="SM01329"/>
    </source>
</evidence>
<evidence type="ECO:0000256" key="12">
    <source>
        <dbReference type="ARBA" id="ARBA00060720"/>
    </source>
</evidence>
<dbReference type="PROSITE" id="PS00470">
    <property type="entry name" value="IDH_IMDH"/>
    <property type="match status" value="1"/>
</dbReference>
<evidence type="ECO:0000256" key="13">
    <source>
        <dbReference type="ARBA" id="ARBA00063123"/>
    </source>
</evidence>
<dbReference type="PANTHER" id="PTHR11835">
    <property type="entry name" value="DECARBOXYLATING DEHYDROGENASES-ISOCITRATE, ISOPROPYLMALATE, TARTRATE"/>
    <property type="match status" value="1"/>
</dbReference>
<keyword evidence="4" id="KW-0479">Metal-binding</keyword>
<protein>
    <recommendedName>
        <fullName evidence="15">Isocitrate/homoisocitrate dehydrogenase</fullName>
        <ecNumber evidence="14">1.1.1.286</ecNumber>
    </recommendedName>
    <alternativeName>
        <fullName evidence="16">Homoisocitrate dehydrogenase</fullName>
    </alternativeName>
</protein>
<dbReference type="GO" id="GO:0051287">
    <property type="term" value="F:NAD binding"/>
    <property type="evidence" value="ECO:0007669"/>
    <property type="project" value="InterPro"/>
</dbReference>
<evidence type="ECO:0000256" key="9">
    <source>
        <dbReference type="ARBA" id="ARBA00050979"/>
    </source>
</evidence>
<dbReference type="SMART" id="SM01329">
    <property type="entry name" value="Iso_dh"/>
    <property type="match status" value="1"/>
</dbReference>
<dbReference type="EMBL" id="BJXN01000002">
    <property type="protein sequence ID" value="GEM88951.1"/>
    <property type="molecule type" value="Genomic_DNA"/>
</dbReference>
<comment type="catalytic activity">
    <reaction evidence="9">
        <text>D-threo-isocitrate + NAD(+) = 2-oxoglutarate + CO2 + NADH</text>
        <dbReference type="Rhea" id="RHEA:23632"/>
        <dbReference type="ChEBI" id="CHEBI:15562"/>
        <dbReference type="ChEBI" id="CHEBI:16526"/>
        <dbReference type="ChEBI" id="CHEBI:16810"/>
        <dbReference type="ChEBI" id="CHEBI:57540"/>
        <dbReference type="ChEBI" id="CHEBI:57945"/>
        <dbReference type="EC" id="1.1.1.286"/>
    </reaction>
    <physiologicalReaction direction="left-to-right" evidence="9">
        <dbReference type="Rhea" id="RHEA:23633"/>
    </physiologicalReaction>
</comment>
<dbReference type="Proteomes" id="UP000321827">
    <property type="component" value="Unassembled WGS sequence"/>
</dbReference>
<comment type="caution">
    <text evidence="18">The sequence shown here is derived from an EMBL/GenBank/DDBJ whole genome shotgun (WGS) entry which is preliminary data.</text>
</comment>
<organism evidence="18 19">
    <name type="scientific">Oceanithermus desulfurans NBRC 100063</name>
    <dbReference type="NCBI Taxonomy" id="1227550"/>
    <lineage>
        <taxon>Bacteria</taxon>
        <taxon>Thermotogati</taxon>
        <taxon>Deinococcota</taxon>
        <taxon>Deinococci</taxon>
        <taxon>Thermales</taxon>
        <taxon>Thermaceae</taxon>
        <taxon>Oceanithermus</taxon>
    </lineage>
</organism>
<keyword evidence="6" id="KW-0560">Oxidoreductase</keyword>
<evidence type="ECO:0000256" key="6">
    <source>
        <dbReference type="ARBA" id="ARBA00023002"/>
    </source>
</evidence>
<dbReference type="PANTHER" id="PTHR11835:SF34">
    <property type="entry name" value="ISOCITRATE DEHYDROGENASE [NAD] SUBUNIT ALPHA, MITOCHONDRIAL"/>
    <property type="match status" value="1"/>
</dbReference>
<dbReference type="InterPro" id="IPR019818">
    <property type="entry name" value="IsoCit/isopropylmalate_DH_CS"/>
</dbReference>
<gene>
    <name evidence="18" type="primary">hicd</name>
    <name evidence="18" type="ORF">ODE01S_03850</name>
</gene>
<proteinExistence type="inferred from homology"/>
<dbReference type="Pfam" id="PF00180">
    <property type="entry name" value="Iso_dh"/>
    <property type="match status" value="1"/>
</dbReference>
<name>A0A511RGZ4_9DEIN</name>
<dbReference type="RefSeq" id="WP_147145268.1">
    <property type="nucleotide sequence ID" value="NZ_BJXN01000002.1"/>
</dbReference>
<evidence type="ECO:0000256" key="11">
    <source>
        <dbReference type="ARBA" id="ARBA00054060"/>
    </source>
</evidence>
<evidence type="ECO:0000256" key="8">
    <source>
        <dbReference type="ARBA" id="ARBA00023154"/>
    </source>
</evidence>
<dbReference type="AlphaFoldDB" id="A0A511RGZ4"/>
<comment type="cofactor">
    <cofactor evidence="1">
        <name>Mg(2+)</name>
        <dbReference type="ChEBI" id="CHEBI:18420"/>
    </cofactor>
</comment>
<dbReference type="GO" id="GO:0006102">
    <property type="term" value="P:isocitrate metabolic process"/>
    <property type="evidence" value="ECO:0007669"/>
    <property type="project" value="TreeGrafter"/>
</dbReference>
<reference evidence="18 19" key="1">
    <citation type="submission" date="2019-07" db="EMBL/GenBank/DDBJ databases">
        <title>Whole genome shotgun sequence of Oceanithermus desulfurans NBRC 100063.</title>
        <authorList>
            <person name="Hosoyama A."/>
            <person name="Uohara A."/>
            <person name="Ohji S."/>
            <person name="Ichikawa N."/>
        </authorList>
    </citation>
    <scope>NUCLEOTIDE SEQUENCE [LARGE SCALE GENOMIC DNA]</scope>
    <source>
        <strain evidence="18 19">NBRC 100063</strain>
    </source>
</reference>
<evidence type="ECO:0000256" key="7">
    <source>
        <dbReference type="ARBA" id="ARBA00023027"/>
    </source>
</evidence>
<evidence type="ECO:0000313" key="19">
    <source>
        <dbReference type="Proteomes" id="UP000321827"/>
    </source>
</evidence>
<evidence type="ECO:0000256" key="1">
    <source>
        <dbReference type="ARBA" id="ARBA00001946"/>
    </source>
</evidence>
<dbReference type="GO" id="GO:0009085">
    <property type="term" value="P:lysine biosynthetic process"/>
    <property type="evidence" value="ECO:0007669"/>
    <property type="project" value="UniProtKB-KW"/>
</dbReference>
<keyword evidence="8" id="KW-0457">Lysine biosynthesis</keyword>
<accession>A0A511RGZ4</accession>
<dbReference type="GO" id="GO:0033708">
    <property type="term" value="F:isocitrate-homoisocitrate dehydrogenase activity"/>
    <property type="evidence" value="ECO:0007669"/>
    <property type="project" value="UniProtKB-EC"/>
</dbReference>
<comment type="function">
    <text evidence="11">Catalyzes the NAD(+)-dependent oxidative decarboxylation of homoisocitrate to 2-oxoadipate (alpha-ketoadipate), a reaction involved in lysine biosynthesis through the alpha-aminoadipate pathway. In addition, has high activity with isocitrate, but is inactive with 3-isopropylmalate.</text>
</comment>
<keyword evidence="3" id="KW-0028">Amino-acid biosynthesis</keyword>
<dbReference type="GO" id="GO:0004449">
    <property type="term" value="F:isocitrate dehydrogenase (NAD+) activity"/>
    <property type="evidence" value="ECO:0007669"/>
    <property type="project" value="TreeGrafter"/>
</dbReference>
<evidence type="ECO:0000256" key="2">
    <source>
        <dbReference type="ARBA" id="ARBA00007769"/>
    </source>
</evidence>
<comment type="catalytic activity">
    <reaction evidence="10">
        <text>(2R,3S)-homoisocitrate + NAD(+) = 2-oxoadipate + CO2 + NADH</text>
        <dbReference type="Rhea" id="RHEA:11900"/>
        <dbReference type="ChEBI" id="CHEBI:15404"/>
        <dbReference type="ChEBI" id="CHEBI:16526"/>
        <dbReference type="ChEBI" id="CHEBI:57499"/>
        <dbReference type="ChEBI" id="CHEBI:57540"/>
        <dbReference type="ChEBI" id="CHEBI:57945"/>
        <dbReference type="EC" id="1.1.1.286"/>
    </reaction>
    <physiologicalReaction direction="left-to-right" evidence="10">
        <dbReference type="Rhea" id="RHEA:11901"/>
    </physiologicalReaction>
</comment>
<evidence type="ECO:0000256" key="3">
    <source>
        <dbReference type="ARBA" id="ARBA00022605"/>
    </source>
</evidence>
<evidence type="ECO:0000256" key="4">
    <source>
        <dbReference type="ARBA" id="ARBA00022723"/>
    </source>
</evidence>
<keyword evidence="7" id="KW-0520">NAD</keyword>
<dbReference type="Gene3D" id="3.40.718.10">
    <property type="entry name" value="Isopropylmalate Dehydrogenase"/>
    <property type="match status" value="1"/>
</dbReference>
<comment type="similarity">
    <text evidence="2">Belongs to the isocitrate and isopropylmalate dehydrogenases family.</text>
</comment>
<dbReference type="GO" id="GO:0006099">
    <property type="term" value="P:tricarboxylic acid cycle"/>
    <property type="evidence" value="ECO:0007669"/>
    <property type="project" value="TreeGrafter"/>
</dbReference>
<comment type="pathway">
    <text evidence="12">Amino-acid biosynthesis; L-lysine biosynthesis via AAA pathway; L-alpha-aminoadipate from 2-oxoglutarate: step 4/5.</text>
</comment>
<evidence type="ECO:0000256" key="5">
    <source>
        <dbReference type="ARBA" id="ARBA00022842"/>
    </source>
</evidence>